<comment type="caution">
    <text evidence="2">The sequence shown here is derived from an EMBL/GenBank/DDBJ whole genome shotgun (WGS) entry which is preliminary data.</text>
</comment>
<dbReference type="InterPro" id="IPR029058">
    <property type="entry name" value="AB_hydrolase_fold"/>
</dbReference>
<dbReference type="InterPro" id="IPR050228">
    <property type="entry name" value="Carboxylesterase_BioH"/>
</dbReference>
<evidence type="ECO:0000313" key="2">
    <source>
        <dbReference type="EMBL" id="MDQ0995533.1"/>
    </source>
</evidence>
<proteinExistence type="predicted"/>
<reference evidence="2 3" key="1">
    <citation type="submission" date="2023-07" db="EMBL/GenBank/DDBJ databases">
        <title>Comparative genomics of wheat-associated soil bacteria to identify genetic determinants of phenazine resistance.</title>
        <authorList>
            <person name="Mouncey N."/>
        </authorList>
    </citation>
    <scope>NUCLEOTIDE SEQUENCE [LARGE SCALE GENOMIC DNA]</scope>
    <source>
        <strain evidence="2 3">W4I11</strain>
    </source>
</reference>
<dbReference type="Pfam" id="PF00561">
    <property type="entry name" value="Abhydrolase_1"/>
    <property type="match status" value="1"/>
</dbReference>
<name>A0ABU0S468_9HYPH</name>
<dbReference type="Proteomes" id="UP001237780">
    <property type="component" value="Unassembled WGS sequence"/>
</dbReference>
<accession>A0ABU0S468</accession>
<dbReference type="SUPFAM" id="SSF53474">
    <property type="entry name" value="alpha/beta-Hydrolases"/>
    <property type="match status" value="1"/>
</dbReference>
<keyword evidence="3" id="KW-1185">Reference proteome</keyword>
<sequence length="150" mass="16747">MGRGRKRSSSGSPHGTPFSSVVWRRIVPWLANERRIFYFDMLGYGHSDKPDADVSRGLQNELFAALVHHWGIDLPDIVAHDFGGSTALRAYLMNGLNYRSLVLIDPVAISPQGSPLVQAAKAHEQIFAGLPAYLHDAASLYRHRCRQYFA</sequence>
<organism evidence="2 3">
    <name type="scientific">Phyllobacterium ifriqiyense</name>
    <dbReference type="NCBI Taxonomy" id="314238"/>
    <lineage>
        <taxon>Bacteria</taxon>
        <taxon>Pseudomonadati</taxon>
        <taxon>Pseudomonadota</taxon>
        <taxon>Alphaproteobacteria</taxon>
        <taxon>Hyphomicrobiales</taxon>
        <taxon>Phyllobacteriaceae</taxon>
        <taxon>Phyllobacterium</taxon>
    </lineage>
</organism>
<dbReference type="InterPro" id="IPR000073">
    <property type="entry name" value="AB_hydrolase_1"/>
</dbReference>
<gene>
    <name evidence="2" type="ORF">QFZ34_000710</name>
</gene>
<evidence type="ECO:0000313" key="3">
    <source>
        <dbReference type="Proteomes" id="UP001237780"/>
    </source>
</evidence>
<dbReference type="PANTHER" id="PTHR43194:SF5">
    <property type="entry name" value="PIMELOYL-[ACYL-CARRIER PROTEIN] METHYL ESTER ESTERASE"/>
    <property type="match status" value="1"/>
</dbReference>
<dbReference type="Gene3D" id="3.40.50.1820">
    <property type="entry name" value="alpha/beta hydrolase"/>
    <property type="match status" value="1"/>
</dbReference>
<protein>
    <submittedName>
        <fullName evidence="2">Pimeloyl-ACP methyl ester carboxylesterase</fullName>
    </submittedName>
</protein>
<feature type="domain" description="AB hydrolase-1" evidence="1">
    <location>
        <begin position="14"/>
        <end position="111"/>
    </location>
</feature>
<evidence type="ECO:0000259" key="1">
    <source>
        <dbReference type="Pfam" id="PF00561"/>
    </source>
</evidence>
<dbReference type="EMBL" id="JAUSZT010000002">
    <property type="protein sequence ID" value="MDQ0995533.1"/>
    <property type="molecule type" value="Genomic_DNA"/>
</dbReference>
<dbReference type="PANTHER" id="PTHR43194">
    <property type="entry name" value="HYDROLASE ALPHA/BETA FOLD FAMILY"/>
    <property type="match status" value="1"/>
</dbReference>